<dbReference type="AlphaFoldDB" id="A0A5J4WJY4"/>
<feature type="region of interest" description="Disordered" evidence="1">
    <location>
        <begin position="143"/>
        <end position="162"/>
    </location>
</feature>
<gene>
    <name evidence="2" type="ORF">EZS28_009365</name>
</gene>
<evidence type="ECO:0000256" key="1">
    <source>
        <dbReference type="SAM" id="MobiDB-lite"/>
    </source>
</evidence>
<dbReference type="InterPro" id="IPR027417">
    <property type="entry name" value="P-loop_NTPase"/>
</dbReference>
<dbReference type="GO" id="GO:0007018">
    <property type="term" value="P:microtubule-based movement"/>
    <property type="evidence" value="ECO:0007669"/>
    <property type="project" value="InterPro"/>
</dbReference>
<dbReference type="EMBL" id="SNRW01001768">
    <property type="protein sequence ID" value="KAA6395113.1"/>
    <property type="molecule type" value="Genomic_DNA"/>
</dbReference>
<dbReference type="GO" id="GO:0045505">
    <property type="term" value="F:dynein intermediate chain binding"/>
    <property type="evidence" value="ECO:0007669"/>
    <property type="project" value="InterPro"/>
</dbReference>
<evidence type="ECO:0000313" key="2">
    <source>
        <dbReference type="EMBL" id="KAA6395113.1"/>
    </source>
</evidence>
<evidence type="ECO:0000313" key="3">
    <source>
        <dbReference type="Proteomes" id="UP000324800"/>
    </source>
</evidence>
<name>A0A5J4WJY4_9EUKA</name>
<accession>A0A5J4WJY4</accession>
<comment type="caution">
    <text evidence="2">The sequence shown here is derived from an EMBL/GenBank/DDBJ whole genome shotgun (WGS) entry which is preliminary data.</text>
</comment>
<protein>
    <submittedName>
        <fullName evidence="2">Uncharacterized protein</fullName>
    </submittedName>
</protein>
<dbReference type="Proteomes" id="UP000324800">
    <property type="component" value="Unassembled WGS sequence"/>
</dbReference>
<reference evidence="2 3" key="1">
    <citation type="submission" date="2019-03" db="EMBL/GenBank/DDBJ databases">
        <title>Single cell metagenomics reveals metabolic interactions within the superorganism composed of flagellate Streblomastix strix and complex community of Bacteroidetes bacteria on its surface.</title>
        <authorList>
            <person name="Treitli S.C."/>
            <person name="Kolisko M."/>
            <person name="Husnik F."/>
            <person name="Keeling P."/>
            <person name="Hampl V."/>
        </authorList>
    </citation>
    <scope>NUCLEOTIDE SEQUENCE [LARGE SCALE GENOMIC DNA]</scope>
    <source>
        <strain evidence="2">ST1C</strain>
    </source>
</reference>
<organism evidence="2 3">
    <name type="scientific">Streblomastix strix</name>
    <dbReference type="NCBI Taxonomy" id="222440"/>
    <lineage>
        <taxon>Eukaryota</taxon>
        <taxon>Metamonada</taxon>
        <taxon>Preaxostyla</taxon>
        <taxon>Oxymonadida</taxon>
        <taxon>Streblomastigidae</taxon>
        <taxon>Streblomastix</taxon>
    </lineage>
</organism>
<dbReference type="PANTHER" id="PTHR45703">
    <property type="entry name" value="DYNEIN HEAVY CHAIN"/>
    <property type="match status" value="1"/>
</dbReference>
<dbReference type="InterPro" id="IPR026983">
    <property type="entry name" value="DHC"/>
</dbReference>
<dbReference type="Gene3D" id="3.40.50.300">
    <property type="entry name" value="P-loop containing nucleotide triphosphate hydrolases"/>
    <property type="match status" value="1"/>
</dbReference>
<proteinExistence type="predicted"/>
<dbReference type="GO" id="GO:0030286">
    <property type="term" value="C:dynein complex"/>
    <property type="evidence" value="ECO:0007669"/>
    <property type="project" value="InterPro"/>
</dbReference>
<sequence length="285" mass="33470">MCYPIQTHCEVVDQAVEQVLLVLFDIRSDALIFEVENLYYLHLQLLYVSRCGMVYIDPNNFLWKAVIKSLIVAIPSNVFNSYEKKVRNNYFRNNLENILNQFVNNFEMVKQPTLIKVQNMINKIKAYFKPEFEFEPCFRQSAQQSDEEDINPNMKKDTKQGVKPVTDQTDIEAWTKTIYFYDVVCEQVDLFMKLHENMLPDTEIGKLSVCEVQEYKYEAEIPFFYTYVPKQGTVRYSFLTDILIGTYIPTMYVCETGVDDFNMSNPDSFVSQPPQELLRNILSID</sequence>
<dbReference type="GO" id="GO:0051959">
    <property type="term" value="F:dynein light intermediate chain binding"/>
    <property type="evidence" value="ECO:0007669"/>
    <property type="project" value="InterPro"/>
</dbReference>
<dbReference type="OrthoDB" id="447173at2759"/>